<dbReference type="Pfam" id="PF08240">
    <property type="entry name" value="ADH_N"/>
    <property type="match status" value="1"/>
</dbReference>
<dbReference type="InterPro" id="IPR047122">
    <property type="entry name" value="Trans-enoyl_RdTase-like"/>
</dbReference>
<name>A0A0K3CE27_RHOTO</name>
<evidence type="ECO:0000259" key="1">
    <source>
        <dbReference type="SMART" id="SM00829"/>
    </source>
</evidence>
<dbReference type="InterPro" id="IPR011032">
    <property type="entry name" value="GroES-like_sf"/>
</dbReference>
<dbReference type="PANTHER" id="PTHR45348:SF2">
    <property type="entry name" value="ZINC-TYPE ALCOHOL DEHYDROGENASE-LIKE PROTEIN C2E1P3.01"/>
    <property type="match status" value="1"/>
</dbReference>
<reference evidence="2 3" key="1">
    <citation type="submission" date="2015-07" db="EMBL/GenBank/DDBJ databases">
        <authorList>
            <person name="Cajimat M.N.B."/>
            <person name="Milazzo M.L."/>
            <person name="Fulhorst C.F."/>
        </authorList>
    </citation>
    <scope>NUCLEOTIDE SEQUENCE [LARGE SCALE GENOMIC DNA]</scope>
    <source>
        <strain evidence="2">Single colony</strain>
    </source>
</reference>
<dbReference type="InterPro" id="IPR020843">
    <property type="entry name" value="ER"/>
</dbReference>
<dbReference type="GO" id="GO:0016651">
    <property type="term" value="F:oxidoreductase activity, acting on NAD(P)H"/>
    <property type="evidence" value="ECO:0007669"/>
    <property type="project" value="InterPro"/>
</dbReference>
<dbReference type="Proteomes" id="UP000199069">
    <property type="component" value="Unassembled WGS sequence"/>
</dbReference>
<dbReference type="OMA" id="LTLMWAN"/>
<accession>A0A0K3CE27</accession>
<dbReference type="Gene3D" id="3.90.180.10">
    <property type="entry name" value="Medium-chain alcohol dehydrogenases, catalytic domain"/>
    <property type="match status" value="1"/>
</dbReference>
<evidence type="ECO:0000313" key="3">
    <source>
        <dbReference type="Proteomes" id="UP000199069"/>
    </source>
</evidence>
<dbReference type="AlphaFoldDB" id="A0A0K3CE27"/>
<dbReference type="InterPro" id="IPR036291">
    <property type="entry name" value="NAD(P)-bd_dom_sf"/>
</dbReference>
<dbReference type="InterPro" id="IPR013154">
    <property type="entry name" value="ADH-like_N"/>
</dbReference>
<sequence>MPKVVVVPTKGKTEIRDVPIPEPGPEEVVVKTRAIALNPTDSHTVLYLHSRDFLAPDNSWLGCDFAGTVEKLGSGVSNLKQGDRVAAFVHGGQWEGEGSFAEYVKAQATLVWKVPENVSDEEAAAAGGIGPWTAIQALYMRLKLNLPSNPTKNAEPVLIWGGSTSVGLYALQLLKLSGYTPIAVCSEKNFDLVKKFGAAAAYSYSDPDVSSKIAKDYPSLQYGLDTIAEGKTTVSCVKAVAAAKGEGHIMTLLTNKDEELQQYKDKVPAEMNLVYTVLGVEFDWPGVTFPAMPEDKRQMEEWCANILPDLFASGKLKANPIRSFDGGLDNITEGLEYLKAGKNSGQKVTYKI</sequence>
<dbReference type="Gene3D" id="3.40.50.720">
    <property type="entry name" value="NAD(P)-binding Rossmann-like Domain"/>
    <property type="match status" value="1"/>
</dbReference>
<dbReference type="PANTHER" id="PTHR45348">
    <property type="entry name" value="HYPOTHETICAL OXIDOREDUCTASE (EUROFUNG)"/>
    <property type="match status" value="1"/>
</dbReference>
<gene>
    <name evidence="2" type="primary">FGENESH: predicted gene_2.461</name>
    <name evidence="2" type="ORF">BN2166_0012920</name>
</gene>
<dbReference type="STRING" id="5286.A0A0K3CE27"/>
<feature type="domain" description="Enoyl reductase (ER)" evidence="1">
    <location>
        <begin position="11"/>
        <end position="349"/>
    </location>
</feature>
<dbReference type="InterPro" id="IPR013149">
    <property type="entry name" value="ADH-like_C"/>
</dbReference>
<proteinExistence type="predicted"/>
<dbReference type="CDD" id="cd08249">
    <property type="entry name" value="enoyl_reductase_like"/>
    <property type="match status" value="1"/>
</dbReference>
<dbReference type="SMART" id="SM00829">
    <property type="entry name" value="PKS_ER"/>
    <property type="match status" value="1"/>
</dbReference>
<keyword evidence="3" id="KW-1185">Reference proteome</keyword>
<evidence type="ECO:0000313" key="2">
    <source>
        <dbReference type="EMBL" id="CTR05431.1"/>
    </source>
</evidence>
<organism evidence="2 3">
    <name type="scientific">Rhodotorula toruloides</name>
    <name type="common">Yeast</name>
    <name type="synonym">Rhodosporidium toruloides</name>
    <dbReference type="NCBI Taxonomy" id="5286"/>
    <lineage>
        <taxon>Eukaryota</taxon>
        <taxon>Fungi</taxon>
        <taxon>Dikarya</taxon>
        <taxon>Basidiomycota</taxon>
        <taxon>Pucciniomycotina</taxon>
        <taxon>Microbotryomycetes</taxon>
        <taxon>Sporidiobolales</taxon>
        <taxon>Sporidiobolaceae</taxon>
        <taxon>Rhodotorula</taxon>
    </lineage>
</organism>
<dbReference type="Pfam" id="PF00107">
    <property type="entry name" value="ADH_zinc_N"/>
    <property type="match status" value="1"/>
</dbReference>
<dbReference type="SUPFAM" id="SSF50129">
    <property type="entry name" value="GroES-like"/>
    <property type="match status" value="1"/>
</dbReference>
<dbReference type="EMBL" id="CWKI01000002">
    <property type="protein sequence ID" value="CTR05431.1"/>
    <property type="molecule type" value="Genomic_DNA"/>
</dbReference>
<dbReference type="SUPFAM" id="SSF51735">
    <property type="entry name" value="NAD(P)-binding Rossmann-fold domains"/>
    <property type="match status" value="1"/>
</dbReference>
<protein>
    <submittedName>
        <fullName evidence="2">FGENESH: predicted gene_2.461 protein</fullName>
    </submittedName>
</protein>